<keyword evidence="6" id="KW-0326">Glycosidase</keyword>
<dbReference type="Pfam" id="PF00088">
    <property type="entry name" value="Trefoil"/>
    <property type="match status" value="1"/>
</dbReference>
<name>A0A7R8VP24_TIMDO</name>
<comment type="similarity">
    <text evidence="2 6">Belongs to the glycosyl hydrolase 31 family.</text>
</comment>
<gene>
    <name evidence="9" type="ORF">TDIB3V08_LOCUS8295</name>
</gene>
<dbReference type="GO" id="GO:0030246">
    <property type="term" value="F:carbohydrate binding"/>
    <property type="evidence" value="ECO:0007669"/>
    <property type="project" value="InterPro"/>
</dbReference>
<evidence type="ECO:0000256" key="7">
    <source>
        <dbReference type="SAM" id="Phobius"/>
    </source>
</evidence>
<comment type="subcellular location">
    <subcellularLocation>
        <location evidence="1">Membrane</location>
    </subcellularLocation>
</comment>
<keyword evidence="7" id="KW-0812">Transmembrane</keyword>
<dbReference type="CDD" id="cd00111">
    <property type="entry name" value="Trefoil"/>
    <property type="match status" value="1"/>
</dbReference>
<evidence type="ECO:0000256" key="4">
    <source>
        <dbReference type="ARBA" id="ARBA00023157"/>
    </source>
</evidence>
<dbReference type="GO" id="GO:0090599">
    <property type="term" value="F:alpha-glucosidase activity"/>
    <property type="evidence" value="ECO:0007669"/>
    <property type="project" value="TreeGrafter"/>
</dbReference>
<dbReference type="PROSITE" id="PS51448">
    <property type="entry name" value="P_TREFOIL_2"/>
    <property type="match status" value="1"/>
</dbReference>
<evidence type="ECO:0000256" key="1">
    <source>
        <dbReference type="ARBA" id="ARBA00004370"/>
    </source>
</evidence>
<dbReference type="GO" id="GO:0005975">
    <property type="term" value="P:carbohydrate metabolic process"/>
    <property type="evidence" value="ECO:0007669"/>
    <property type="project" value="InterPro"/>
</dbReference>
<dbReference type="AlphaFoldDB" id="A0A7R8VP24"/>
<keyword evidence="6" id="KW-0378">Hydrolase</keyword>
<evidence type="ECO:0000256" key="3">
    <source>
        <dbReference type="ARBA" id="ARBA00023136"/>
    </source>
</evidence>
<dbReference type="InterPro" id="IPR048395">
    <property type="entry name" value="Glyco_hydro_31_C"/>
</dbReference>
<evidence type="ECO:0000256" key="6">
    <source>
        <dbReference type="RuleBase" id="RU361185"/>
    </source>
</evidence>
<evidence type="ECO:0000256" key="5">
    <source>
        <dbReference type="PROSITE-ProRule" id="PRU00779"/>
    </source>
</evidence>
<dbReference type="SUPFAM" id="SSF51011">
    <property type="entry name" value="Glycosyl hydrolase domain"/>
    <property type="match status" value="1"/>
</dbReference>
<accession>A0A7R8VP24</accession>
<dbReference type="PANTHER" id="PTHR22762:SF167">
    <property type="entry name" value="LYSOSOMAL ALPHA-GLUCOSIDASE-LIKE PROTEIN"/>
    <property type="match status" value="1"/>
</dbReference>
<dbReference type="SUPFAM" id="SSF74650">
    <property type="entry name" value="Galactose mutarotase-like"/>
    <property type="match status" value="1"/>
</dbReference>
<organism evidence="9">
    <name type="scientific">Timema douglasi</name>
    <name type="common">Walking stick</name>
    <dbReference type="NCBI Taxonomy" id="61478"/>
    <lineage>
        <taxon>Eukaryota</taxon>
        <taxon>Metazoa</taxon>
        <taxon>Ecdysozoa</taxon>
        <taxon>Arthropoda</taxon>
        <taxon>Hexapoda</taxon>
        <taxon>Insecta</taxon>
        <taxon>Pterygota</taxon>
        <taxon>Neoptera</taxon>
        <taxon>Polyneoptera</taxon>
        <taxon>Phasmatodea</taxon>
        <taxon>Timematodea</taxon>
        <taxon>Timematoidea</taxon>
        <taxon>Timematidae</taxon>
        <taxon>Timema</taxon>
    </lineage>
</organism>
<dbReference type="PANTHER" id="PTHR22762">
    <property type="entry name" value="ALPHA-GLUCOSIDASE"/>
    <property type="match status" value="1"/>
</dbReference>
<dbReference type="Gene3D" id="2.60.40.1760">
    <property type="entry name" value="glycosyl hydrolase (family 31)"/>
    <property type="match status" value="1"/>
</dbReference>
<sequence>MGLRSKLSLSGTVPETTLGSKTSVDLARGRGREEEVKKTHFWTSSSLCFWSKARRDEPRRSSVLTEDTSSLANLTTGRRKISLCQRLGAVPLWAVVVILIACIVIPCAVMVLAYKTGEIQFPYGNCVLLPEYRVPCLLGVSNVQQQACESANCCWNDEPEECFHSIPSRHAYTNPSWEDEGGTVTGRKDLSPRLTNTPFNTKYFTRIHALITAVSKTRLQIIMSLPSARVAPVGSNVDLKDTDFNVTMYGPEFSFDVYRRDSNQSSPMITTTRGPNIASVNYWEIGVQCPRDGIVYGLGQLKMKITTKLYNTNTSSSSYPIFMCLDSRGRAHGIFVNNTGPMEVSIIEKTKLISIRALSGSYWDINLLSGPTPKDVMDQLTKIIGKPRLTPYWSLGFHVCRDFSSNGMNLTNVNVREVLRVFNGFHDAAKDWKLPYESDCIHERLLNDLNFSASSQVLKSLSSAFDILQKDGKKFLLSLSPQTVDLDEEFSILADTSYRYVGSYRGRNVSYPDFLNPKTSEWLKLQLNSLTSSWTDLEKTLKGYVLIDNWPQDDSNYTRERMPYVPDSANGTLSEGTLWWTVRQMSNTPHYEIHNKYGLLHAGAVSSATGSPNDSLLLSASCYTGGGTVAGCLYRSTASWDSLSEAVEVALGQGLAGVPLPGGSSICGSDGNYTEELCLRWYSLGVVLPLMRVSSQLPLRDPLQLSSKADIQSVKTSLLLRYSLLPYYYTLLREASQTGTPIIRPMFMEFPTDNRTWDLDQQFMVGSSLLAVPGLKEGAVTVEAYLPDENNTTWYLLAGGHPVNNGTGNITVIIPSSASEIVLLVRGGHIVPTQEPGTDATTSRNGTYKLIIGLQCDVDDPNNCSASGRMTLEEGVTLYFTADSTSVTVDNLIDVCSKLAPLSLSVWFRRVKSVCFTDFLNVLCGSEKVRAGKPD</sequence>
<keyword evidence="7" id="KW-1133">Transmembrane helix</keyword>
<comment type="caution">
    <text evidence="5">Lacks conserved residue(s) required for the propagation of feature annotation.</text>
</comment>
<dbReference type="InterPro" id="IPR000322">
    <property type="entry name" value="Glyco_hydro_31_TIM"/>
</dbReference>
<dbReference type="GO" id="GO:0016020">
    <property type="term" value="C:membrane"/>
    <property type="evidence" value="ECO:0007669"/>
    <property type="project" value="UniProtKB-SubCell"/>
</dbReference>
<evidence type="ECO:0000313" key="9">
    <source>
        <dbReference type="EMBL" id="CAD7202109.1"/>
    </source>
</evidence>
<proteinExistence type="inferred from homology"/>
<feature type="domain" description="P-type" evidence="8">
    <location>
        <begin position="124"/>
        <end position="166"/>
    </location>
</feature>
<dbReference type="SUPFAM" id="SSF51445">
    <property type="entry name" value="(Trans)glycosidases"/>
    <property type="match status" value="1"/>
</dbReference>
<dbReference type="InterPro" id="IPR011013">
    <property type="entry name" value="Gal_mutarotase_sf_dom"/>
</dbReference>
<dbReference type="CDD" id="cd14752">
    <property type="entry name" value="GH31_N"/>
    <property type="match status" value="1"/>
</dbReference>
<keyword evidence="4" id="KW-1015">Disulfide bond</keyword>
<keyword evidence="3 7" id="KW-0472">Membrane</keyword>
<protein>
    <recommendedName>
        <fullName evidence="8">P-type domain-containing protein</fullName>
    </recommendedName>
</protein>
<dbReference type="InterPro" id="IPR044913">
    <property type="entry name" value="P_trefoil_dom_sf"/>
</dbReference>
<reference evidence="9" key="1">
    <citation type="submission" date="2020-11" db="EMBL/GenBank/DDBJ databases">
        <authorList>
            <person name="Tran Van P."/>
        </authorList>
    </citation>
    <scope>NUCLEOTIDE SEQUENCE</scope>
</reference>
<dbReference type="Pfam" id="PF21365">
    <property type="entry name" value="Glyco_hydro_31_3rd"/>
    <property type="match status" value="1"/>
</dbReference>
<dbReference type="Gene3D" id="2.60.40.1180">
    <property type="entry name" value="Golgi alpha-mannosidase II"/>
    <property type="match status" value="1"/>
</dbReference>
<evidence type="ECO:0000256" key="2">
    <source>
        <dbReference type="ARBA" id="ARBA00007806"/>
    </source>
</evidence>
<dbReference type="Pfam" id="PF01055">
    <property type="entry name" value="Glyco_hydro_31_2nd"/>
    <property type="match status" value="1"/>
</dbReference>
<dbReference type="InterPro" id="IPR017853">
    <property type="entry name" value="GH"/>
</dbReference>
<dbReference type="Gene3D" id="3.20.20.80">
    <property type="entry name" value="Glycosidases"/>
    <property type="match status" value="1"/>
</dbReference>
<dbReference type="GO" id="GO:0006491">
    <property type="term" value="P:N-glycan processing"/>
    <property type="evidence" value="ECO:0007669"/>
    <property type="project" value="TreeGrafter"/>
</dbReference>
<dbReference type="SUPFAM" id="SSF57492">
    <property type="entry name" value="Trefoil"/>
    <property type="match status" value="1"/>
</dbReference>
<feature type="transmembrane region" description="Helical" evidence="7">
    <location>
        <begin position="87"/>
        <end position="114"/>
    </location>
</feature>
<dbReference type="EMBL" id="OA568977">
    <property type="protein sequence ID" value="CAD7202109.1"/>
    <property type="molecule type" value="Genomic_DNA"/>
</dbReference>
<evidence type="ECO:0000259" key="8">
    <source>
        <dbReference type="PROSITE" id="PS51448"/>
    </source>
</evidence>
<dbReference type="InterPro" id="IPR000519">
    <property type="entry name" value="P_trefoil_dom"/>
</dbReference>
<dbReference type="InterPro" id="IPR013780">
    <property type="entry name" value="Glyco_hydro_b"/>
</dbReference>